<keyword evidence="2" id="KW-0808">Transferase</keyword>
<dbReference type="Gene3D" id="3.40.50.150">
    <property type="entry name" value="Vaccinia Virus protein VP39"/>
    <property type="match status" value="1"/>
</dbReference>
<name>A0A928VQV2_9CYAN</name>
<evidence type="ECO:0000313" key="3">
    <source>
        <dbReference type="Proteomes" id="UP000625316"/>
    </source>
</evidence>
<accession>A0A928VQV2</accession>
<dbReference type="EMBL" id="JADEXQ010000128">
    <property type="protein sequence ID" value="MBE9032835.1"/>
    <property type="molecule type" value="Genomic_DNA"/>
</dbReference>
<organism evidence="2 3">
    <name type="scientific">Romeriopsis navalis LEGE 11480</name>
    <dbReference type="NCBI Taxonomy" id="2777977"/>
    <lineage>
        <taxon>Bacteria</taxon>
        <taxon>Bacillati</taxon>
        <taxon>Cyanobacteriota</taxon>
        <taxon>Cyanophyceae</taxon>
        <taxon>Leptolyngbyales</taxon>
        <taxon>Leptolyngbyaceae</taxon>
        <taxon>Romeriopsis</taxon>
        <taxon>Romeriopsis navalis</taxon>
    </lineage>
</organism>
<gene>
    <name evidence="2" type="ORF">IQ266_24165</name>
</gene>
<dbReference type="InterPro" id="IPR029063">
    <property type="entry name" value="SAM-dependent_MTases_sf"/>
</dbReference>
<evidence type="ECO:0000256" key="1">
    <source>
        <dbReference type="SAM" id="Coils"/>
    </source>
</evidence>
<reference evidence="2" key="1">
    <citation type="submission" date="2020-10" db="EMBL/GenBank/DDBJ databases">
        <authorList>
            <person name="Castelo-Branco R."/>
            <person name="Eusebio N."/>
            <person name="Adriana R."/>
            <person name="Vieira A."/>
            <person name="Brugerolle De Fraissinette N."/>
            <person name="Rezende De Castro R."/>
            <person name="Schneider M.P."/>
            <person name="Vasconcelos V."/>
            <person name="Leao P.N."/>
        </authorList>
    </citation>
    <scope>NUCLEOTIDE SEQUENCE</scope>
    <source>
        <strain evidence="2">LEGE 11480</strain>
    </source>
</reference>
<dbReference type="Proteomes" id="UP000625316">
    <property type="component" value="Unassembled WGS sequence"/>
</dbReference>
<dbReference type="AlphaFoldDB" id="A0A928VQV2"/>
<dbReference type="PANTHER" id="PTHR43861">
    <property type="entry name" value="TRANS-ACONITATE 2-METHYLTRANSFERASE-RELATED"/>
    <property type="match status" value="1"/>
</dbReference>
<dbReference type="GO" id="GO:0008168">
    <property type="term" value="F:methyltransferase activity"/>
    <property type="evidence" value="ECO:0007669"/>
    <property type="project" value="UniProtKB-KW"/>
</dbReference>
<evidence type="ECO:0000313" key="2">
    <source>
        <dbReference type="EMBL" id="MBE9032835.1"/>
    </source>
</evidence>
<comment type="caution">
    <text evidence="2">The sequence shown here is derived from an EMBL/GenBank/DDBJ whole genome shotgun (WGS) entry which is preliminary data.</text>
</comment>
<dbReference type="RefSeq" id="WP_264327654.1">
    <property type="nucleotide sequence ID" value="NZ_JADEXQ010000128.1"/>
</dbReference>
<dbReference type="SUPFAM" id="SSF53335">
    <property type="entry name" value="S-adenosyl-L-methionine-dependent methyltransferases"/>
    <property type="match status" value="1"/>
</dbReference>
<dbReference type="Pfam" id="PF13489">
    <property type="entry name" value="Methyltransf_23"/>
    <property type="match status" value="1"/>
</dbReference>
<keyword evidence="2" id="KW-0489">Methyltransferase</keyword>
<sequence length="458" mass="52351">MIETHQPNNNPQTLTQRLQAELERQQQADTSPAAPISLRVSTRQAQLAHIDLILDAATQKNQPRTVLPGKLDRLPIISHSKIKRLLLKVYNFLFKEQRAAQMNTIQALRQSTKLHQQMLEQTQALEEFQQNLHSNVSQQLARLDQRANDLENRLNITEQEVSKIKLPTNGVTILHSLRDRLNRLETSVQQLEHTQGERLRYLQADVSQTKRLMRQILNQDEIILNHAESTIERHNPLDGQQIDDFYSAFEDEFRGSREAINQRLRKYIPLIADANLPPLSKILDLGCGRGEWLEILNAEGYETIGIDLNDAMLEQCQAAGLNVVKVDALEYLKALPDNSITAITGFHIVEHLPFEILVSLMSEAFRVVQPGGFVLFETPNPRNVLVGSFSFYLDPTHRNPIPPEVLQFLTRYSGFEQVTPIWVNPSDRPKVVEDSELAKRFNELFYGFMDYAVMGLKG</sequence>
<dbReference type="GO" id="GO:0032259">
    <property type="term" value="P:methylation"/>
    <property type="evidence" value="ECO:0007669"/>
    <property type="project" value="UniProtKB-KW"/>
</dbReference>
<feature type="coiled-coil region" evidence="1">
    <location>
        <begin position="133"/>
        <end position="194"/>
    </location>
</feature>
<protein>
    <submittedName>
        <fullName evidence="2">Methyltransferase domain-containing protein</fullName>
    </submittedName>
</protein>
<keyword evidence="1" id="KW-0175">Coiled coil</keyword>
<keyword evidence="3" id="KW-1185">Reference proteome</keyword>
<dbReference type="CDD" id="cd02440">
    <property type="entry name" value="AdoMet_MTases"/>
    <property type="match status" value="1"/>
</dbReference>
<proteinExistence type="predicted"/>